<keyword evidence="1" id="KW-0378">Hydrolase</keyword>
<evidence type="ECO:0000313" key="4">
    <source>
        <dbReference type="Proteomes" id="UP001501020"/>
    </source>
</evidence>
<evidence type="ECO:0000259" key="2">
    <source>
        <dbReference type="SMART" id="SM00331"/>
    </source>
</evidence>
<dbReference type="EMBL" id="BAAAMR010000029">
    <property type="protein sequence ID" value="GAA2139717.1"/>
    <property type="molecule type" value="Genomic_DNA"/>
</dbReference>
<dbReference type="SMART" id="SM00331">
    <property type="entry name" value="PP2C_SIG"/>
    <property type="match status" value="1"/>
</dbReference>
<dbReference type="InterPro" id="IPR001932">
    <property type="entry name" value="PPM-type_phosphatase-like_dom"/>
</dbReference>
<dbReference type="SUPFAM" id="SSF81606">
    <property type="entry name" value="PP2C-like"/>
    <property type="match status" value="1"/>
</dbReference>
<dbReference type="Gene3D" id="3.60.40.10">
    <property type="entry name" value="PPM-type phosphatase domain"/>
    <property type="match status" value="1"/>
</dbReference>
<dbReference type="InterPro" id="IPR036457">
    <property type="entry name" value="PPM-type-like_dom_sf"/>
</dbReference>
<comment type="caution">
    <text evidence="3">The sequence shown here is derived from an EMBL/GenBank/DDBJ whole genome shotgun (WGS) entry which is preliminary data.</text>
</comment>
<dbReference type="InterPro" id="IPR052016">
    <property type="entry name" value="Bact_Sigma-Reg"/>
</dbReference>
<proteinExistence type="predicted"/>
<dbReference type="PANTHER" id="PTHR43156:SF2">
    <property type="entry name" value="STAGE II SPORULATION PROTEIN E"/>
    <property type="match status" value="1"/>
</dbReference>
<dbReference type="Pfam" id="PF07228">
    <property type="entry name" value="SpoIIE"/>
    <property type="match status" value="1"/>
</dbReference>
<keyword evidence="4" id="KW-1185">Reference proteome</keyword>
<accession>A0ABP5L680</accession>
<dbReference type="SUPFAM" id="SSF55781">
    <property type="entry name" value="GAF domain-like"/>
    <property type="match status" value="1"/>
</dbReference>
<protein>
    <recommendedName>
        <fullName evidence="2">PPM-type phosphatase domain-containing protein</fullName>
    </recommendedName>
</protein>
<dbReference type="PANTHER" id="PTHR43156">
    <property type="entry name" value="STAGE II SPORULATION PROTEIN E-RELATED"/>
    <property type="match status" value="1"/>
</dbReference>
<sequence>MNAESEVAGLRLLTAAGARMAGVLDMERVARHLVAAALGEAAEAGEAAGGGFADTVGVYVVEQLIVGDELPRPPGVRAVEARRIAVGAAGTDLEPLFPSGETVVFAAGTAYAACVTGGTPQRFAELDRHFALEPRVPPPRQARERLADLSDFLLVPLRDGEAVLGLVAFARGSASGPFSDADAAVAADLAALTAGCLEGARRYQREHAAARALQSGLLPLPPGAVPGVRVAHRSVPAGRANLVGGDWCDIIPLPAGRVALVIGDAMGHGSAAAAAMVQLRAAARTLAMLGKDPAQILTWLDRITPGIGPVQFATCACAVLDTAARTAEICRAGHPPPVLLRPGGGCDVLDLPPGLPLGLDGAEYENTRVPMPDGSTLVLYTDGLIETRDRDLEAGIAALRGALAGAAAGLEDACAGVVEKLIVPPNHDDVTVMLVRTGT</sequence>
<name>A0ABP5L680_9ACTN</name>
<gene>
    <name evidence="3" type="ORF">GCM10009727_36330</name>
</gene>
<evidence type="ECO:0000313" key="3">
    <source>
        <dbReference type="EMBL" id="GAA2139717.1"/>
    </source>
</evidence>
<organism evidence="3 4">
    <name type="scientific">Actinomadura napierensis</name>
    <dbReference type="NCBI Taxonomy" id="267854"/>
    <lineage>
        <taxon>Bacteria</taxon>
        <taxon>Bacillati</taxon>
        <taxon>Actinomycetota</taxon>
        <taxon>Actinomycetes</taxon>
        <taxon>Streptosporangiales</taxon>
        <taxon>Thermomonosporaceae</taxon>
        <taxon>Actinomadura</taxon>
    </lineage>
</organism>
<dbReference type="Proteomes" id="UP001501020">
    <property type="component" value="Unassembled WGS sequence"/>
</dbReference>
<dbReference type="Gene3D" id="3.30.450.40">
    <property type="match status" value="1"/>
</dbReference>
<evidence type="ECO:0000256" key="1">
    <source>
        <dbReference type="ARBA" id="ARBA00022801"/>
    </source>
</evidence>
<dbReference type="InterPro" id="IPR029016">
    <property type="entry name" value="GAF-like_dom_sf"/>
</dbReference>
<feature type="domain" description="PPM-type phosphatase" evidence="2">
    <location>
        <begin position="225"/>
        <end position="437"/>
    </location>
</feature>
<reference evidence="4" key="1">
    <citation type="journal article" date="2019" name="Int. J. Syst. Evol. Microbiol.">
        <title>The Global Catalogue of Microorganisms (GCM) 10K type strain sequencing project: providing services to taxonomists for standard genome sequencing and annotation.</title>
        <authorList>
            <consortium name="The Broad Institute Genomics Platform"/>
            <consortium name="The Broad Institute Genome Sequencing Center for Infectious Disease"/>
            <person name="Wu L."/>
            <person name="Ma J."/>
        </authorList>
    </citation>
    <scope>NUCLEOTIDE SEQUENCE [LARGE SCALE GENOMIC DNA]</scope>
    <source>
        <strain evidence="4">JCM 13850</strain>
    </source>
</reference>